<dbReference type="EMBL" id="JBHTIR010002726">
    <property type="protein sequence ID" value="MFD0854147.1"/>
    <property type="molecule type" value="Genomic_DNA"/>
</dbReference>
<feature type="non-terminal residue" evidence="2">
    <location>
        <position position="181"/>
    </location>
</feature>
<reference evidence="3" key="1">
    <citation type="journal article" date="2019" name="Int. J. Syst. Evol. Microbiol.">
        <title>The Global Catalogue of Microorganisms (GCM) 10K type strain sequencing project: providing services to taxonomists for standard genome sequencing and annotation.</title>
        <authorList>
            <consortium name="The Broad Institute Genomics Platform"/>
            <consortium name="The Broad Institute Genome Sequencing Center for Infectious Disease"/>
            <person name="Wu L."/>
            <person name="Ma J."/>
        </authorList>
    </citation>
    <scope>NUCLEOTIDE SEQUENCE [LARGE SCALE GENOMIC DNA]</scope>
    <source>
        <strain evidence="3">JCM 31696</strain>
    </source>
</reference>
<feature type="domain" description="MEDS" evidence="1">
    <location>
        <begin position="6"/>
        <end position="149"/>
    </location>
</feature>
<protein>
    <submittedName>
        <fullName evidence="2">MEDS domain-containing protein</fullName>
    </submittedName>
</protein>
<dbReference type="Proteomes" id="UP001597083">
    <property type="component" value="Unassembled WGS sequence"/>
</dbReference>
<name>A0ABW3CKR8_9ACTN</name>
<evidence type="ECO:0000313" key="2">
    <source>
        <dbReference type="EMBL" id="MFD0854147.1"/>
    </source>
</evidence>
<dbReference type="Pfam" id="PF14417">
    <property type="entry name" value="MEDS"/>
    <property type="match status" value="1"/>
</dbReference>
<sequence length="181" mass="20761">MTKLEHRAFLYDDIEQFLMVTVPYLTEGAIAGDVVTAIVQQPKLDALRDILVPEFSDAIMYVETEEFYRHPVHTLKTYHEIIHTNAPRPIRALGEGSWEKWSPRETVEWTRYESLVNVVFGEARARALCVYDNKRLPPEIIAHARETHPQLLDPMLTMISPGYVDPPVFGRRCDRAAASGR</sequence>
<keyword evidence="3" id="KW-1185">Reference proteome</keyword>
<evidence type="ECO:0000259" key="1">
    <source>
        <dbReference type="Pfam" id="PF14417"/>
    </source>
</evidence>
<dbReference type="InterPro" id="IPR025847">
    <property type="entry name" value="MEDS_domain"/>
</dbReference>
<organism evidence="2 3">
    <name type="scientific">Actinomadura adrarensis</name>
    <dbReference type="NCBI Taxonomy" id="1819600"/>
    <lineage>
        <taxon>Bacteria</taxon>
        <taxon>Bacillati</taxon>
        <taxon>Actinomycetota</taxon>
        <taxon>Actinomycetes</taxon>
        <taxon>Streptosporangiales</taxon>
        <taxon>Thermomonosporaceae</taxon>
        <taxon>Actinomadura</taxon>
    </lineage>
</organism>
<accession>A0ABW3CKR8</accession>
<evidence type="ECO:0000313" key="3">
    <source>
        <dbReference type="Proteomes" id="UP001597083"/>
    </source>
</evidence>
<gene>
    <name evidence="2" type="ORF">ACFQ07_18060</name>
</gene>
<proteinExistence type="predicted"/>
<comment type="caution">
    <text evidence="2">The sequence shown here is derived from an EMBL/GenBank/DDBJ whole genome shotgun (WGS) entry which is preliminary data.</text>
</comment>